<dbReference type="OrthoDB" id="2554936at2759"/>
<keyword evidence="4" id="KW-1185">Reference proteome</keyword>
<feature type="transmembrane region" description="Helical" evidence="2">
    <location>
        <begin position="88"/>
        <end position="114"/>
    </location>
</feature>
<reference evidence="4" key="1">
    <citation type="journal article" date="2013" name="Genome Announc.">
        <title>Draft genome sequence of Pseudozyma brasiliensis sp. nov. strain GHG001, a high producer of endo-1,4-xylanase isolated from an insect pest of sugarcane.</title>
        <authorList>
            <person name="Oliveira J.V.D.C."/>
            <person name="dos Santos R.A.C."/>
            <person name="Borges T.A."/>
            <person name="Riano-Pachon D.M."/>
            <person name="Goldman G.H."/>
        </authorList>
    </citation>
    <scope>NUCLEOTIDE SEQUENCE [LARGE SCALE GENOMIC DNA]</scope>
    <source>
        <strain evidence="4">GHG001</strain>
    </source>
</reference>
<dbReference type="AlphaFoldDB" id="V5GPI1"/>
<keyword evidence="2" id="KW-1133">Transmembrane helix</keyword>
<organism evidence="3 4">
    <name type="scientific">Kalmanozyma brasiliensis (strain GHG001)</name>
    <name type="common">Yeast</name>
    <name type="synonym">Pseudozyma brasiliensis</name>
    <dbReference type="NCBI Taxonomy" id="1365824"/>
    <lineage>
        <taxon>Eukaryota</taxon>
        <taxon>Fungi</taxon>
        <taxon>Dikarya</taxon>
        <taxon>Basidiomycota</taxon>
        <taxon>Ustilaginomycotina</taxon>
        <taxon>Ustilaginomycetes</taxon>
        <taxon>Ustilaginales</taxon>
        <taxon>Ustilaginaceae</taxon>
        <taxon>Kalmanozyma</taxon>
    </lineage>
</organism>
<protein>
    <submittedName>
        <fullName evidence="3">Uncharacterized protein</fullName>
    </submittedName>
</protein>
<sequence length="241" mass="26730">MPTILPADPPLRLQSISLTALSAVGTQYLLSIPPSNQLDLFRTAATLLLPTLTFSFLQSRYITLQRAAALRLSLPATEFKTAMKAHTILTATGMSTIFAMLCSTALLSNLPLLYSRLMQGDVASWVRGVERPVSWFFATVNLTIVIVCWAMMFTQEPMTFTFERTVKDDEVPLEKLKKGKGWKKVCSTSRRHDVWVQSVHLPGGQDVGVFDMTTRLASNHPLYSAEKDTQPSGPTLRISLP</sequence>
<keyword evidence="2" id="KW-0472">Membrane</keyword>
<evidence type="ECO:0000256" key="1">
    <source>
        <dbReference type="SAM" id="MobiDB-lite"/>
    </source>
</evidence>
<keyword evidence="2" id="KW-0812">Transmembrane</keyword>
<dbReference type="OMA" id="YRVIATW"/>
<evidence type="ECO:0000313" key="4">
    <source>
        <dbReference type="Proteomes" id="UP000019377"/>
    </source>
</evidence>
<accession>V5GPI1</accession>
<evidence type="ECO:0000313" key="3">
    <source>
        <dbReference type="EMBL" id="EST07872.1"/>
    </source>
</evidence>
<dbReference type="eggNOG" id="ENOG502RDX9">
    <property type="taxonomic scope" value="Eukaryota"/>
</dbReference>
<dbReference type="RefSeq" id="XP_016292861.1">
    <property type="nucleotide sequence ID" value="XM_016437346.1"/>
</dbReference>
<gene>
    <name evidence="3" type="ORF">PSEUBRA_SCAF2g02949</name>
</gene>
<name>V5GPI1_KALBG</name>
<dbReference type="GeneID" id="27420018"/>
<proteinExistence type="predicted"/>
<dbReference type="Proteomes" id="UP000019377">
    <property type="component" value="Unassembled WGS sequence"/>
</dbReference>
<dbReference type="EMBL" id="KI545862">
    <property type="protein sequence ID" value="EST07872.1"/>
    <property type="molecule type" value="Genomic_DNA"/>
</dbReference>
<dbReference type="HOGENOM" id="CLU_1120730_0_0_1"/>
<feature type="region of interest" description="Disordered" evidence="1">
    <location>
        <begin position="221"/>
        <end position="241"/>
    </location>
</feature>
<feature type="transmembrane region" description="Helical" evidence="2">
    <location>
        <begin position="134"/>
        <end position="154"/>
    </location>
</feature>
<evidence type="ECO:0000256" key="2">
    <source>
        <dbReference type="SAM" id="Phobius"/>
    </source>
</evidence>